<dbReference type="InterPro" id="IPR006059">
    <property type="entry name" value="SBP"/>
</dbReference>
<dbReference type="Proteomes" id="UP000586722">
    <property type="component" value="Unassembled WGS sequence"/>
</dbReference>
<keyword evidence="2" id="KW-1185">Reference proteome</keyword>
<dbReference type="GO" id="GO:0030975">
    <property type="term" value="F:thiamine binding"/>
    <property type="evidence" value="ECO:0007669"/>
    <property type="project" value="TreeGrafter"/>
</dbReference>
<dbReference type="Gene3D" id="3.40.190.10">
    <property type="entry name" value="Periplasmic binding protein-like II"/>
    <property type="match status" value="2"/>
</dbReference>
<dbReference type="EMBL" id="JAABLQ010000001">
    <property type="protein sequence ID" value="NBN76727.1"/>
    <property type="molecule type" value="Genomic_DNA"/>
</dbReference>
<dbReference type="NCBIfam" id="TIGR03261">
    <property type="entry name" value="phnS2"/>
    <property type="match status" value="1"/>
</dbReference>
<evidence type="ECO:0000313" key="2">
    <source>
        <dbReference type="Proteomes" id="UP000586722"/>
    </source>
</evidence>
<reference evidence="2" key="1">
    <citation type="submission" date="2020-01" db="EMBL/GenBank/DDBJ databases">
        <authorList>
            <person name="Fang Y."/>
            <person name="Sun R."/>
            <person name="Nie L."/>
            <person name="He J."/>
            <person name="Hao L."/>
            <person name="Wang L."/>
            <person name="Su S."/>
            <person name="Lv E."/>
            <person name="Zhang Z."/>
            <person name="Xie R."/>
            <person name="Liu H."/>
        </authorList>
    </citation>
    <scope>NUCLEOTIDE SEQUENCE [LARGE SCALE GENOMIC DNA]</scope>
    <source>
        <strain evidence="2">XCT-53</strain>
    </source>
</reference>
<comment type="caution">
    <text evidence="1">The sequence shown here is derived from an EMBL/GenBank/DDBJ whole genome shotgun (WGS) entry which is preliminary data.</text>
</comment>
<dbReference type="PANTHER" id="PTHR30006:SF2">
    <property type="entry name" value="ABC TRANSPORTER SUBSTRATE-BINDING PROTEIN"/>
    <property type="match status" value="1"/>
</dbReference>
<dbReference type="PIRSF" id="PIRSF002825">
    <property type="entry name" value="CfbpA"/>
    <property type="match status" value="1"/>
</dbReference>
<dbReference type="InterPro" id="IPR026045">
    <property type="entry name" value="Ferric-bd"/>
</dbReference>
<dbReference type="RefSeq" id="WP_161674857.1">
    <property type="nucleotide sequence ID" value="NZ_JAABLP010000002.1"/>
</dbReference>
<protein>
    <submittedName>
        <fullName evidence="1">2-aminoethylphosphonate ABC transporter substrate-binding protein</fullName>
    </submittedName>
</protein>
<accession>A0A7X5J6T0</accession>
<dbReference type="PANTHER" id="PTHR30006">
    <property type="entry name" value="THIAMINE-BINDING PERIPLASMIC PROTEIN-RELATED"/>
    <property type="match status" value="1"/>
</dbReference>
<dbReference type="GO" id="GO:0030976">
    <property type="term" value="F:thiamine pyrophosphate binding"/>
    <property type="evidence" value="ECO:0007669"/>
    <property type="project" value="TreeGrafter"/>
</dbReference>
<name>A0A7X5J6T0_9HYPH</name>
<dbReference type="GO" id="GO:0030288">
    <property type="term" value="C:outer membrane-bounded periplasmic space"/>
    <property type="evidence" value="ECO:0007669"/>
    <property type="project" value="TreeGrafter"/>
</dbReference>
<sequence>MNARTFLISTAFLTLSVVSTAAQTELTVYTAFEAEFLERYAAAFNKEHPDIKINWVRDSTGVVTAKLLAEKNNPKADVVWSLAASSLNLLKSEGMLEAYAPKGVEALDVRFVDTDTPPTWVGLNAWAAAICFNTVEAARHGLPTPRTWADLTRPEFAGHVVMPNPASSGTGFLDVSAWLQMWGGDAWDFMDKLHANIASYTHSGSKPCKMAASGETVAGISFDFRGAKAKTDGAPIEVIIPEEGIGWDMEAAAIIAGTPNLEAAKTLLDWSITPAAMAEYNQAYAILAIPGLSRPIPNYPANVEAKMIRNDFEWAATSRKSILEEWSKRYDTKSEPRT</sequence>
<dbReference type="CDD" id="cd13544">
    <property type="entry name" value="PBP2_Fbp_like_1"/>
    <property type="match status" value="1"/>
</dbReference>
<proteinExistence type="predicted"/>
<dbReference type="InterPro" id="IPR017663">
    <property type="entry name" value="ABC_2-AEP-bd"/>
</dbReference>
<dbReference type="SUPFAM" id="SSF53850">
    <property type="entry name" value="Periplasmic binding protein-like II"/>
    <property type="match status" value="1"/>
</dbReference>
<gene>
    <name evidence="1" type="ORF">GWI72_00430</name>
</gene>
<evidence type="ECO:0000313" key="1">
    <source>
        <dbReference type="EMBL" id="NBN76727.1"/>
    </source>
</evidence>
<dbReference type="Pfam" id="PF01547">
    <property type="entry name" value="SBP_bac_1"/>
    <property type="match status" value="1"/>
</dbReference>
<organism evidence="1 2">
    <name type="scientific">Pannonibacter tanglangensis</name>
    <dbReference type="NCBI Taxonomy" id="2750084"/>
    <lineage>
        <taxon>Bacteria</taxon>
        <taxon>Pseudomonadati</taxon>
        <taxon>Pseudomonadota</taxon>
        <taxon>Alphaproteobacteria</taxon>
        <taxon>Hyphomicrobiales</taxon>
        <taxon>Stappiaceae</taxon>
        <taxon>Pannonibacter</taxon>
    </lineage>
</organism>
<dbReference type="AlphaFoldDB" id="A0A7X5J6T0"/>
<dbReference type="GO" id="GO:0015888">
    <property type="term" value="P:thiamine transport"/>
    <property type="evidence" value="ECO:0007669"/>
    <property type="project" value="TreeGrafter"/>
</dbReference>